<dbReference type="VEuPathDB" id="ToxoDB:ETH_00009025"/>
<feature type="transmembrane region" description="Helical" evidence="6">
    <location>
        <begin position="579"/>
        <end position="599"/>
    </location>
</feature>
<keyword evidence="6" id="KW-0812">Transmembrane</keyword>
<protein>
    <recommendedName>
        <fullName evidence="7">PHD-type domain-containing protein</fullName>
    </recommendedName>
</protein>
<evidence type="ECO:0000313" key="9">
    <source>
        <dbReference type="Proteomes" id="UP000030747"/>
    </source>
</evidence>
<feature type="region of interest" description="Disordered" evidence="5">
    <location>
        <begin position="267"/>
        <end position="297"/>
    </location>
</feature>
<dbReference type="PANTHER" id="PTHR13793">
    <property type="entry name" value="PHD FINGER PROTEINS"/>
    <property type="match status" value="1"/>
</dbReference>
<dbReference type="PROSITE" id="PS01359">
    <property type="entry name" value="ZF_PHD_1"/>
    <property type="match status" value="1"/>
</dbReference>
<sequence length="610" mass="62003">MEESNHAWQAAAPSAAAAAGSPAAVDPAAAAAPSNAAAEEEPADAARAATAKSSPRMQTRGGNSRKSPAAYLPRSSRRSSSSSSSRRDVRRRGGRNSSSSRSSLVKRSPSQGGLRPSPAADVGSVSPHSTSAAAATAAAAAEQRSTKVQQRVAAAQLFWCRIAEELAEAPGKCDVCGGAESTEENAILFCDACDVPVHLHCYGLDSVPPGDWYCDFCLDALEQEAAAAAAAAAEAAADAAAEATASAPAGPSAEDNCAGGETIANASSSIKRSSRRSRNSSSSSSSNSSSSKNPHAQEDAQVLFPRWCCLCPRRSGALIRALEGPWVHASCALWLPEVETVPAAAAAAVPVSPLSPTAKSAAAAAAAASAAAAGGTSPRAAEDHPQDRGKHSSNSSNSSNSGVPAPSPFLGSSGGRAPACHSPCAGSSSSSSSSGRLRVAGCGGVSDERFEGRCALCCWTGGALLQCVAAGCSNKIHPVCCRLFACGPDLCTQSEKLLQGRRETLVALCPEHEHLHTELREAEDTPQGTLRLHPVSQLWQLLKRSGDALQVRAAVAAAVAAAAAASVQQQLMQLLHQLLLHFLLHLLLAAATLAAAFSATESCVSLAMSI</sequence>
<evidence type="ECO:0000259" key="7">
    <source>
        <dbReference type="PROSITE" id="PS50016"/>
    </source>
</evidence>
<keyword evidence="6" id="KW-0472">Membrane</keyword>
<dbReference type="Pfam" id="PF13832">
    <property type="entry name" value="zf-HC5HC2H_2"/>
    <property type="match status" value="1"/>
</dbReference>
<feature type="compositionally biased region" description="Low complexity" evidence="5">
    <location>
        <begin position="45"/>
        <end position="55"/>
    </location>
</feature>
<dbReference type="RefSeq" id="XP_013233816.1">
    <property type="nucleotide sequence ID" value="XM_013378362.1"/>
</dbReference>
<feature type="region of interest" description="Disordered" evidence="5">
    <location>
        <begin position="1"/>
        <end position="128"/>
    </location>
</feature>
<keyword evidence="9" id="KW-1185">Reference proteome</keyword>
<dbReference type="PANTHER" id="PTHR13793:SF107">
    <property type="entry name" value="BROMODOMAIN-CONTAINING PROTEIN HOMOLOG"/>
    <property type="match status" value="1"/>
</dbReference>
<feature type="compositionally biased region" description="Low complexity" evidence="5">
    <location>
        <begin position="279"/>
        <end position="293"/>
    </location>
</feature>
<dbReference type="PROSITE" id="PS50016">
    <property type="entry name" value="ZF_PHD_2"/>
    <property type="match status" value="1"/>
</dbReference>
<dbReference type="OMA" id="DDICAPR"/>
<dbReference type="OrthoDB" id="20839at2759"/>
<keyword evidence="1" id="KW-0479">Metal-binding</keyword>
<dbReference type="InterPro" id="IPR013083">
    <property type="entry name" value="Znf_RING/FYVE/PHD"/>
</dbReference>
<dbReference type="AlphaFoldDB" id="U6KYM6"/>
<dbReference type="GO" id="GO:0006357">
    <property type="term" value="P:regulation of transcription by RNA polymerase II"/>
    <property type="evidence" value="ECO:0007669"/>
    <property type="project" value="TreeGrafter"/>
</dbReference>
<dbReference type="Proteomes" id="UP000030747">
    <property type="component" value="Unassembled WGS sequence"/>
</dbReference>
<dbReference type="InterPro" id="IPR050701">
    <property type="entry name" value="Histone_Mod_Regulator"/>
</dbReference>
<dbReference type="GeneID" id="25251006"/>
<dbReference type="InterPro" id="IPR019786">
    <property type="entry name" value="Zinc_finger_PHD-type_CS"/>
</dbReference>
<organism evidence="8 9">
    <name type="scientific">Eimeria tenella</name>
    <name type="common">Coccidian parasite</name>
    <dbReference type="NCBI Taxonomy" id="5802"/>
    <lineage>
        <taxon>Eukaryota</taxon>
        <taxon>Sar</taxon>
        <taxon>Alveolata</taxon>
        <taxon>Apicomplexa</taxon>
        <taxon>Conoidasida</taxon>
        <taxon>Coccidia</taxon>
        <taxon>Eucoccidiorida</taxon>
        <taxon>Eimeriorina</taxon>
        <taxon>Eimeriidae</taxon>
        <taxon>Eimeria</taxon>
    </lineage>
</organism>
<dbReference type="GO" id="GO:0008270">
    <property type="term" value="F:zinc ion binding"/>
    <property type="evidence" value="ECO:0007669"/>
    <property type="project" value="UniProtKB-KW"/>
</dbReference>
<feature type="compositionally biased region" description="Basic and acidic residues" evidence="5">
    <location>
        <begin position="380"/>
        <end position="390"/>
    </location>
</feature>
<keyword evidence="2 4" id="KW-0863">Zinc-finger</keyword>
<proteinExistence type="predicted"/>
<dbReference type="InterPro" id="IPR019787">
    <property type="entry name" value="Znf_PHD-finger"/>
</dbReference>
<evidence type="ECO:0000256" key="3">
    <source>
        <dbReference type="ARBA" id="ARBA00022833"/>
    </source>
</evidence>
<dbReference type="Gene3D" id="3.30.40.10">
    <property type="entry name" value="Zinc/RING finger domain, C3HC4 (zinc finger)"/>
    <property type="match status" value="1"/>
</dbReference>
<dbReference type="InterPro" id="IPR011011">
    <property type="entry name" value="Znf_FYVE_PHD"/>
</dbReference>
<evidence type="ECO:0000313" key="8">
    <source>
        <dbReference type="EMBL" id="CDJ43066.1"/>
    </source>
</evidence>
<evidence type="ECO:0000256" key="1">
    <source>
        <dbReference type="ARBA" id="ARBA00022723"/>
    </source>
</evidence>
<feature type="region of interest" description="Disordered" evidence="5">
    <location>
        <begin position="374"/>
        <end position="414"/>
    </location>
</feature>
<evidence type="ECO:0000256" key="5">
    <source>
        <dbReference type="SAM" id="MobiDB-lite"/>
    </source>
</evidence>
<feature type="compositionally biased region" description="Low complexity" evidence="5">
    <location>
        <begin position="7"/>
        <end position="37"/>
    </location>
</feature>
<reference evidence="8" key="1">
    <citation type="submission" date="2013-10" db="EMBL/GenBank/DDBJ databases">
        <title>Genomic analysis of the causative agents of coccidiosis in chickens.</title>
        <authorList>
            <person name="Reid A.J."/>
            <person name="Blake D."/>
            <person name="Billington K."/>
            <person name="Browne H."/>
            <person name="Dunn M."/>
            <person name="Hung S."/>
            <person name="Kawahara F."/>
            <person name="Miranda-Saavedra D."/>
            <person name="Mourier T."/>
            <person name="Nagra H."/>
            <person name="Otto T.D."/>
            <person name="Rawlings N."/>
            <person name="Sanchez A."/>
            <person name="Sanders M."/>
            <person name="Subramaniam C."/>
            <person name="Tay Y."/>
            <person name="Dear P."/>
            <person name="Doerig C."/>
            <person name="Gruber A."/>
            <person name="Parkinson J."/>
            <person name="Shirley M."/>
            <person name="Wan K.L."/>
            <person name="Berriman M."/>
            <person name="Tomley F."/>
            <person name="Pain A."/>
        </authorList>
    </citation>
    <scope>NUCLEOTIDE SEQUENCE [LARGE SCALE GENOMIC DNA]</scope>
    <source>
        <strain evidence="8">Houghton</strain>
    </source>
</reference>
<evidence type="ECO:0000256" key="2">
    <source>
        <dbReference type="ARBA" id="ARBA00022771"/>
    </source>
</evidence>
<dbReference type="EMBL" id="HG675750">
    <property type="protein sequence ID" value="CDJ43066.1"/>
    <property type="molecule type" value="Genomic_DNA"/>
</dbReference>
<name>U6KYM6_EIMTE</name>
<evidence type="ECO:0000256" key="6">
    <source>
        <dbReference type="SAM" id="Phobius"/>
    </source>
</evidence>
<dbReference type="InterPro" id="IPR001965">
    <property type="entry name" value="Znf_PHD"/>
</dbReference>
<feature type="compositionally biased region" description="Polar residues" evidence="5">
    <location>
        <begin position="56"/>
        <end position="66"/>
    </location>
</feature>
<feature type="compositionally biased region" description="Low complexity" evidence="5">
    <location>
        <begin position="95"/>
        <end position="110"/>
    </location>
</feature>
<keyword evidence="3" id="KW-0862">Zinc</keyword>
<dbReference type="SMART" id="SM00249">
    <property type="entry name" value="PHD"/>
    <property type="match status" value="1"/>
</dbReference>
<dbReference type="Pfam" id="PF13831">
    <property type="entry name" value="PHD_2"/>
    <property type="match status" value="1"/>
</dbReference>
<feature type="compositionally biased region" description="Low complexity" evidence="5">
    <location>
        <begin position="392"/>
        <end position="401"/>
    </location>
</feature>
<gene>
    <name evidence="8" type="ORF">ETH_00009025</name>
</gene>
<accession>U6KYM6</accession>
<dbReference type="CDD" id="cd15492">
    <property type="entry name" value="PHD_BRPF_JADE_like"/>
    <property type="match status" value="1"/>
</dbReference>
<keyword evidence="6" id="KW-1133">Transmembrane helix</keyword>
<dbReference type="SUPFAM" id="SSF57903">
    <property type="entry name" value="FYVE/PHD zinc finger"/>
    <property type="match status" value="1"/>
</dbReference>
<evidence type="ECO:0000256" key="4">
    <source>
        <dbReference type="PROSITE-ProRule" id="PRU00146"/>
    </source>
</evidence>
<reference evidence="8" key="2">
    <citation type="submission" date="2013-10" db="EMBL/GenBank/DDBJ databases">
        <authorList>
            <person name="Aslett M."/>
        </authorList>
    </citation>
    <scope>NUCLEOTIDE SEQUENCE [LARGE SCALE GENOMIC DNA]</scope>
    <source>
        <strain evidence="8">Houghton</strain>
    </source>
</reference>
<feature type="domain" description="PHD-type" evidence="7">
    <location>
        <begin position="170"/>
        <end position="220"/>
    </location>
</feature>
<dbReference type="VEuPathDB" id="ToxoDB:ETH2_1006900"/>